<sequence>MGRGLMHLFKALGPSILGQLTAPHSSNDMKSYLERWQKLLTLDGNDMDVPNVKLCGVQTPSTELDNFDILYMIGKGSSGQVYTVRRKNEKQIYAVKVLHKNRITQEGQYMRLLTERNILAQAAKDSFPFLLHLRLSFESKSNVYLLTDYIPGGDLFYHLEQEGRFSEPRVRFYVAEMILALRYLHQRGIIFRDLKPENVLLDTSGHIVLCDFGLSKAIISIDGTTDTLCGTREYVAPEMLLHHTGYTKMVDFWSLGVLTFEMCCGWNPFHAEDCQQIYWNILLGEIKFSADTPSPTAKDFITRLLIRFPDHRLGAKVGAAELMGHPFLNDMDWNGLLQKALLPPSGRQRDSDIGILPTGSEDSTDLQHCYIPGKHSVTATSHRLLLSVPALSEIQGTFEGFSCVNTRITDALHHFTTKINAVALAKDNNTQCSPSRTLALKLLKKSTVRNPQTHGTSRSMYTSYEIVCRTNIPAFKLKHSVVRRRYSDFEYFRDILERESSRVTIPPLPGKVFTNRFSDDVIEHRREGLQRFLQIVAGHPLLQTGSKVLASFIQDPNWDRNAW</sequence>
<dbReference type="GO" id="GO:0005524">
    <property type="term" value="F:ATP binding"/>
    <property type="evidence" value="ECO:0007669"/>
    <property type="project" value="UniProtKB-UniRule"/>
</dbReference>
<keyword evidence="18" id="KW-0472">Membrane</keyword>
<name>A0A0U1LIM4_TALIS</name>
<dbReference type="GO" id="GO:0015031">
    <property type="term" value="P:protein transport"/>
    <property type="evidence" value="ECO:0007669"/>
    <property type="project" value="UniProtKB-KW"/>
</dbReference>
<evidence type="ECO:0000256" key="17">
    <source>
        <dbReference type="ARBA" id="ARBA00023121"/>
    </source>
</evidence>
<comment type="similarity">
    <text evidence="5">Belongs to the sorting nexin family.</text>
</comment>
<accession>A0A0U1LIM4</accession>
<dbReference type="SMART" id="SM00312">
    <property type="entry name" value="PX"/>
    <property type="match status" value="1"/>
</dbReference>
<dbReference type="SUPFAM" id="SSF56112">
    <property type="entry name" value="Protein kinase-like (PK-like)"/>
    <property type="match status" value="1"/>
</dbReference>
<dbReference type="PROSITE" id="PS50011">
    <property type="entry name" value="PROTEIN_KINASE_DOM"/>
    <property type="match status" value="1"/>
</dbReference>
<dbReference type="Gene3D" id="1.10.510.10">
    <property type="entry name" value="Transferase(Phosphotransferase) domain 1"/>
    <property type="match status" value="1"/>
</dbReference>
<evidence type="ECO:0000256" key="14">
    <source>
        <dbReference type="ARBA" id="ARBA00022840"/>
    </source>
</evidence>
<comment type="subcellular location">
    <subcellularLocation>
        <location evidence="3">Cytoplasm</location>
    </subcellularLocation>
    <subcellularLocation>
        <location evidence="2">Golgi apparatus membrane</location>
        <topology evidence="2">Peripheral membrane protein</topology>
        <orientation evidence="2">Cytoplasmic side</orientation>
    </subcellularLocation>
    <subcellularLocation>
        <location evidence="1">Prevacuolar compartment membrane</location>
        <topology evidence="1">Peripheral membrane protein</topology>
        <orientation evidence="1">Cytoplasmic side</orientation>
    </subcellularLocation>
</comment>
<dbReference type="AlphaFoldDB" id="A0A0U1LIM4"/>
<proteinExistence type="inferred from homology"/>
<dbReference type="Gene3D" id="3.30.1520.10">
    <property type="entry name" value="Phox-like domain"/>
    <property type="match status" value="1"/>
</dbReference>
<evidence type="ECO:0000256" key="6">
    <source>
        <dbReference type="ARBA" id="ARBA00012513"/>
    </source>
</evidence>
<dbReference type="Proteomes" id="UP000054383">
    <property type="component" value="Unassembled WGS sequence"/>
</dbReference>
<keyword evidence="8" id="KW-0813">Transport</keyword>
<evidence type="ECO:0000256" key="16">
    <source>
        <dbReference type="ARBA" id="ARBA00023034"/>
    </source>
</evidence>
<dbReference type="STRING" id="28573.A0A0U1LIM4"/>
<evidence type="ECO:0000313" key="26">
    <source>
        <dbReference type="Proteomes" id="UP000054383"/>
    </source>
</evidence>
<keyword evidence="9" id="KW-0963">Cytoplasm</keyword>
<dbReference type="Gene3D" id="3.30.200.20">
    <property type="entry name" value="Phosphorylase Kinase, domain 1"/>
    <property type="match status" value="1"/>
</dbReference>
<comment type="similarity">
    <text evidence="4">Belongs to the protein kinase superfamily. AGC Ser/Thr protein kinase family.</text>
</comment>
<keyword evidence="17" id="KW-0446">Lipid-binding</keyword>
<evidence type="ECO:0000256" key="22">
    <source>
        <dbReference type="PROSITE-ProRule" id="PRU10141"/>
    </source>
</evidence>
<dbReference type="FunFam" id="1.10.510.10:FF:000008">
    <property type="entry name" value="Non-specific serine/threonine protein kinase"/>
    <property type="match status" value="1"/>
</dbReference>
<evidence type="ECO:0000256" key="10">
    <source>
        <dbReference type="ARBA" id="ARBA00022527"/>
    </source>
</evidence>
<dbReference type="GO" id="GO:0000139">
    <property type="term" value="C:Golgi membrane"/>
    <property type="evidence" value="ECO:0007669"/>
    <property type="project" value="UniProtKB-SubCell"/>
</dbReference>
<organism evidence="25 26">
    <name type="scientific">Talaromyces islandicus</name>
    <name type="common">Penicillium islandicum</name>
    <dbReference type="NCBI Taxonomy" id="28573"/>
    <lineage>
        <taxon>Eukaryota</taxon>
        <taxon>Fungi</taxon>
        <taxon>Dikarya</taxon>
        <taxon>Ascomycota</taxon>
        <taxon>Pezizomycotina</taxon>
        <taxon>Eurotiomycetes</taxon>
        <taxon>Eurotiomycetidae</taxon>
        <taxon>Eurotiales</taxon>
        <taxon>Trichocomaceae</taxon>
        <taxon>Talaromyces</taxon>
        <taxon>Talaromyces sect. Islandici</taxon>
    </lineage>
</organism>
<evidence type="ECO:0000256" key="19">
    <source>
        <dbReference type="ARBA" id="ARBA00025533"/>
    </source>
</evidence>
<comment type="function">
    <text evidence="19">Required for retention of late Golgi membrane proteins. Component of the retrieval machinery that functions by direct interaction with the cytosolic tails of certain TGN membrane proteins during the sorting/budding process at the prevacuolar compartment. Binds phosphatidylinositol 3-phosphate (PtdIns(P3)).</text>
</comment>
<feature type="domain" description="Protein kinase" evidence="23">
    <location>
        <begin position="67"/>
        <end position="328"/>
    </location>
</feature>
<reference evidence="25 26" key="1">
    <citation type="submission" date="2015-04" db="EMBL/GenBank/DDBJ databases">
        <authorList>
            <person name="Syromyatnikov M.Y."/>
            <person name="Popov V.N."/>
        </authorList>
    </citation>
    <scope>NUCLEOTIDE SEQUENCE [LARGE SCALE GENOMIC DNA]</scope>
    <source>
        <strain evidence="25">WF-38-12</strain>
    </source>
</reference>
<evidence type="ECO:0000256" key="7">
    <source>
        <dbReference type="ARBA" id="ARBA00020436"/>
    </source>
</evidence>
<dbReference type="InterPro" id="IPR036871">
    <property type="entry name" value="PX_dom_sf"/>
</dbReference>
<dbReference type="InterPro" id="IPR001683">
    <property type="entry name" value="PX_dom"/>
</dbReference>
<dbReference type="EMBL" id="CVMT01000001">
    <property type="protein sequence ID" value="CRG82874.1"/>
    <property type="molecule type" value="Genomic_DNA"/>
</dbReference>
<comment type="catalytic activity">
    <reaction evidence="21">
        <text>L-seryl-[protein] + ATP = O-phospho-L-seryl-[protein] + ADP + H(+)</text>
        <dbReference type="Rhea" id="RHEA:17989"/>
        <dbReference type="Rhea" id="RHEA-COMP:9863"/>
        <dbReference type="Rhea" id="RHEA-COMP:11604"/>
        <dbReference type="ChEBI" id="CHEBI:15378"/>
        <dbReference type="ChEBI" id="CHEBI:29999"/>
        <dbReference type="ChEBI" id="CHEBI:30616"/>
        <dbReference type="ChEBI" id="CHEBI:83421"/>
        <dbReference type="ChEBI" id="CHEBI:456216"/>
        <dbReference type="EC" id="2.7.11.1"/>
    </reaction>
</comment>
<evidence type="ECO:0000259" key="24">
    <source>
        <dbReference type="PROSITE" id="PS50195"/>
    </source>
</evidence>
<evidence type="ECO:0000256" key="15">
    <source>
        <dbReference type="ARBA" id="ARBA00022927"/>
    </source>
</evidence>
<evidence type="ECO:0000256" key="13">
    <source>
        <dbReference type="ARBA" id="ARBA00022777"/>
    </source>
</evidence>
<dbReference type="GO" id="GO:0032266">
    <property type="term" value="F:phosphatidylinositol-3-phosphate binding"/>
    <property type="evidence" value="ECO:0007669"/>
    <property type="project" value="InterPro"/>
</dbReference>
<keyword evidence="26" id="KW-1185">Reference proteome</keyword>
<evidence type="ECO:0000256" key="11">
    <source>
        <dbReference type="ARBA" id="ARBA00022679"/>
    </source>
</evidence>
<evidence type="ECO:0000256" key="2">
    <source>
        <dbReference type="ARBA" id="ARBA00004255"/>
    </source>
</evidence>
<dbReference type="CDD" id="cd07295">
    <property type="entry name" value="PX_Grd19"/>
    <property type="match status" value="1"/>
</dbReference>
<evidence type="ECO:0000256" key="8">
    <source>
        <dbReference type="ARBA" id="ARBA00022448"/>
    </source>
</evidence>
<dbReference type="InterPro" id="IPR011009">
    <property type="entry name" value="Kinase-like_dom_sf"/>
</dbReference>
<evidence type="ECO:0000256" key="20">
    <source>
        <dbReference type="ARBA" id="ARBA00047899"/>
    </source>
</evidence>
<dbReference type="SMART" id="SM00220">
    <property type="entry name" value="S_TKc"/>
    <property type="match status" value="1"/>
</dbReference>
<dbReference type="EC" id="2.7.11.1" evidence="6"/>
<dbReference type="FunFam" id="3.30.1520.10:FF:000030">
    <property type="entry name" value="Sorting nexin-3, variant"/>
    <property type="match status" value="1"/>
</dbReference>
<dbReference type="InterPro" id="IPR042138">
    <property type="entry name" value="PX_Grd19_PX"/>
</dbReference>
<dbReference type="PROSITE" id="PS00107">
    <property type="entry name" value="PROTEIN_KINASE_ATP"/>
    <property type="match status" value="1"/>
</dbReference>
<keyword evidence="15" id="KW-0653">Protein transport</keyword>
<dbReference type="GO" id="GO:0004674">
    <property type="term" value="F:protein serine/threonine kinase activity"/>
    <property type="evidence" value="ECO:0007669"/>
    <property type="project" value="UniProtKB-KW"/>
</dbReference>
<dbReference type="InterPro" id="IPR000719">
    <property type="entry name" value="Prot_kinase_dom"/>
</dbReference>
<dbReference type="InterPro" id="IPR017441">
    <property type="entry name" value="Protein_kinase_ATP_BS"/>
</dbReference>
<comment type="catalytic activity">
    <reaction evidence="20">
        <text>L-threonyl-[protein] + ATP = O-phospho-L-threonyl-[protein] + ADP + H(+)</text>
        <dbReference type="Rhea" id="RHEA:46608"/>
        <dbReference type="Rhea" id="RHEA-COMP:11060"/>
        <dbReference type="Rhea" id="RHEA-COMP:11605"/>
        <dbReference type="ChEBI" id="CHEBI:15378"/>
        <dbReference type="ChEBI" id="CHEBI:30013"/>
        <dbReference type="ChEBI" id="CHEBI:30616"/>
        <dbReference type="ChEBI" id="CHEBI:61977"/>
        <dbReference type="ChEBI" id="CHEBI:456216"/>
        <dbReference type="EC" id="2.7.11.1"/>
    </reaction>
</comment>
<evidence type="ECO:0000259" key="23">
    <source>
        <dbReference type="PROSITE" id="PS50011"/>
    </source>
</evidence>
<evidence type="ECO:0000256" key="5">
    <source>
        <dbReference type="ARBA" id="ARBA00010883"/>
    </source>
</evidence>
<dbReference type="SUPFAM" id="SSF64268">
    <property type="entry name" value="PX domain"/>
    <property type="match status" value="1"/>
</dbReference>
<evidence type="ECO:0000256" key="9">
    <source>
        <dbReference type="ARBA" id="ARBA00022490"/>
    </source>
</evidence>
<keyword evidence="16" id="KW-0333">Golgi apparatus</keyword>
<keyword evidence="11" id="KW-0808">Transferase</keyword>
<dbReference type="OrthoDB" id="5227681at2759"/>
<keyword evidence="10" id="KW-0723">Serine/threonine-protein kinase</keyword>
<keyword evidence="12 22" id="KW-0547">Nucleotide-binding</keyword>
<keyword evidence="13 25" id="KW-0418">Kinase</keyword>
<dbReference type="Pfam" id="PF00787">
    <property type="entry name" value="PX"/>
    <property type="match status" value="1"/>
</dbReference>
<evidence type="ECO:0000256" key="1">
    <source>
        <dbReference type="ARBA" id="ARBA00004179"/>
    </source>
</evidence>
<feature type="binding site" evidence="22">
    <location>
        <position position="96"/>
    </location>
    <ligand>
        <name>ATP</name>
        <dbReference type="ChEBI" id="CHEBI:30616"/>
    </ligand>
</feature>
<evidence type="ECO:0000256" key="21">
    <source>
        <dbReference type="ARBA" id="ARBA00048679"/>
    </source>
</evidence>
<gene>
    <name evidence="25" type="ORF">PISL3812_00220</name>
</gene>
<feature type="domain" description="PX" evidence="24">
    <location>
        <begin position="442"/>
        <end position="559"/>
    </location>
</feature>
<evidence type="ECO:0000256" key="12">
    <source>
        <dbReference type="ARBA" id="ARBA00022741"/>
    </source>
</evidence>
<evidence type="ECO:0000256" key="18">
    <source>
        <dbReference type="ARBA" id="ARBA00023136"/>
    </source>
</evidence>
<dbReference type="PROSITE" id="PS50195">
    <property type="entry name" value="PX"/>
    <property type="match status" value="1"/>
</dbReference>
<evidence type="ECO:0000313" key="25">
    <source>
        <dbReference type="EMBL" id="CRG82874.1"/>
    </source>
</evidence>
<dbReference type="Pfam" id="PF00069">
    <property type="entry name" value="Pkinase"/>
    <property type="match status" value="1"/>
</dbReference>
<protein>
    <recommendedName>
        <fullName evidence="7">Sorting nexin-3</fullName>
        <ecNumber evidence="6">2.7.11.1</ecNumber>
    </recommendedName>
</protein>
<dbReference type="PANTHER" id="PTHR24351">
    <property type="entry name" value="RIBOSOMAL PROTEIN S6 KINASE"/>
    <property type="match status" value="1"/>
</dbReference>
<keyword evidence="14 22" id="KW-0067">ATP-binding</keyword>
<evidence type="ECO:0000256" key="4">
    <source>
        <dbReference type="ARBA" id="ARBA00009903"/>
    </source>
</evidence>
<evidence type="ECO:0000256" key="3">
    <source>
        <dbReference type="ARBA" id="ARBA00004496"/>
    </source>
</evidence>